<dbReference type="PROSITE" id="PS50106">
    <property type="entry name" value="PDZ"/>
    <property type="match status" value="1"/>
</dbReference>
<evidence type="ECO:0000256" key="5">
    <source>
        <dbReference type="SAM" id="Phobius"/>
    </source>
</evidence>
<protein>
    <submittedName>
        <fullName evidence="7">Serine protease DegS</fullName>
    </submittedName>
</protein>
<comment type="similarity">
    <text evidence="1">Belongs to the peptidase S1C family.</text>
</comment>
<dbReference type="SMART" id="SM00228">
    <property type="entry name" value="PDZ"/>
    <property type="match status" value="1"/>
</dbReference>
<sequence length="355" mass="37788">MNQKNQWTPLIIAILFGTCIGLTTLLIQEKNKVAENSYAAPVEKAAPSVVNIYTQVQAKNTPLQDNPLKDHSHLQTVNLGSGVIVSKNGFILTNHHVIQNAQRIVVGLHDERQIEAKLIGSDPSTDLAVLKIDEPNLTPIKLGSSHAISVGDKTLAIGNPFGIGQTVTSGIISAKGRNSIGLNTYENFIQTDAAINPGNSGGALINLQGELIGISSAIYSSSGGSQGIGFATPIDDAVQVMHDLIKHGRVVRAYLGMDAKKITSTMAKSLALPVEHGLIVSEITKESPADKAGIEIGDIIVKINNATSDNPFKTRNLIASMKPGTTISLLGYRGRQSYQANIKLETQPAMQSIDY</sequence>
<dbReference type="SUPFAM" id="SSF50494">
    <property type="entry name" value="Trypsin-like serine proteases"/>
    <property type="match status" value="1"/>
</dbReference>
<dbReference type="SUPFAM" id="SSF50156">
    <property type="entry name" value="PDZ domain-like"/>
    <property type="match status" value="1"/>
</dbReference>
<dbReference type="Proteomes" id="UP000256542">
    <property type="component" value="Unassembled WGS sequence"/>
</dbReference>
<evidence type="ECO:0000259" key="6">
    <source>
        <dbReference type="PROSITE" id="PS50106"/>
    </source>
</evidence>
<dbReference type="EMBL" id="QUNG01000012">
    <property type="protein sequence ID" value="REG81781.1"/>
    <property type="molecule type" value="Genomic_DNA"/>
</dbReference>
<gene>
    <name evidence="7" type="ORF">DFP81_11231</name>
</gene>
<dbReference type="GO" id="GO:0004252">
    <property type="term" value="F:serine-type endopeptidase activity"/>
    <property type="evidence" value="ECO:0007669"/>
    <property type="project" value="InterPro"/>
</dbReference>
<dbReference type="Pfam" id="PF13365">
    <property type="entry name" value="Trypsin_2"/>
    <property type="match status" value="1"/>
</dbReference>
<dbReference type="Pfam" id="PF13180">
    <property type="entry name" value="PDZ_2"/>
    <property type="match status" value="1"/>
</dbReference>
<dbReference type="InterPro" id="IPR001940">
    <property type="entry name" value="Peptidase_S1C"/>
</dbReference>
<organism evidence="7 8">
    <name type="scientific">Marinomonas pollencensis</name>
    <dbReference type="NCBI Taxonomy" id="491954"/>
    <lineage>
        <taxon>Bacteria</taxon>
        <taxon>Pseudomonadati</taxon>
        <taxon>Pseudomonadota</taxon>
        <taxon>Gammaproteobacteria</taxon>
        <taxon>Oceanospirillales</taxon>
        <taxon>Oceanospirillaceae</taxon>
        <taxon>Marinomonas</taxon>
    </lineage>
</organism>
<evidence type="ECO:0000313" key="7">
    <source>
        <dbReference type="EMBL" id="REG81781.1"/>
    </source>
</evidence>
<dbReference type="GO" id="GO:0006508">
    <property type="term" value="P:proteolysis"/>
    <property type="evidence" value="ECO:0007669"/>
    <property type="project" value="UniProtKB-KW"/>
</dbReference>
<evidence type="ECO:0000256" key="1">
    <source>
        <dbReference type="ARBA" id="ARBA00010541"/>
    </source>
</evidence>
<dbReference type="Gene3D" id="2.30.42.10">
    <property type="match status" value="1"/>
</dbReference>
<evidence type="ECO:0000313" key="8">
    <source>
        <dbReference type="Proteomes" id="UP000256542"/>
    </source>
</evidence>
<dbReference type="InterPro" id="IPR036034">
    <property type="entry name" value="PDZ_sf"/>
</dbReference>
<dbReference type="AlphaFoldDB" id="A0A3E0DGC7"/>
<keyword evidence="5" id="KW-0812">Transmembrane</keyword>
<evidence type="ECO:0000256" key="4">
    <source>
        <dbReference type="ARBA" id="ARBA00022825"/>
    </source>
</evidence>
<dbReference type="InterPro" id="IPR009003">
    <property type="entry name" value="Peptidase_S1_PA"/>
</dbReference>
<dbReference type="Gene3D" id="2.40.10.120">
    <property type="match status" value="1"/>
</dbReference>
<feature type="transmembrane region" description="Helical" evidence="5">
    <location>
        <begin position="7"/>
        <end position="27"/>
    </location>
</feature>
<dbReference type="PRINTS" id="PR00834">
    <property type="entry name" value="PROTEASES2C"/>
</dbReference>
<keyword evidence="4" id="KW-0720">Serine protease</keyword>
<accession>A0A3E0DGC7</accession>
<keyword evidence="8" id="KW-1185">Reference proteome</keyword>
<dbReference type="PANTHER" id="PTHR43343:SF3">
    <property type="entry name" value="PROTEASE DO-LIKE 8, CHLOROPLASTIC"/>
    <property type="match status" value="1"/>
</dbReference>
<keyword evidence="3" id="KW-0378">Hydrolase</keyword>
<keyword evidence="5" id="KW-1133">Transmembrane helix</keyword>
<dbReference type="InterPro" id="IPR001478">
    <property type="entry name" value="PDZ"/>
</dbReference>
<evidence type="ECO:0000256" key="2">
    <source>
        <dbReference type="ARBA" id="ARBA00022670"/>
    </source>
</evidence>
<dbReference type="InterPro" id="IPR051201">
    <property type="entry name" value="Chloro_Bact_Ser_Proteases"/>
</dbReference>
<dbReference type="RefSeq" id="WP_115898651.1">
    <property type="nucleotide sequence ID" value="NZ_QUNG01000012.1"/>
</dbReference>
<keyword evidence="2 7" id="KW-0645">Protease</keyword>
<dbReference type="OrthoDB" id="9758917at2"/>
<dbReference type="FunFam" id="2.40.10.10:FF:000001">
    <property type="entry name" value="Periplasmic serine protease DegS"/>
    <property type="match status" value="1"/>
</dbReference>
<keyword evidence="5" id="KW-0472">Membrane</keyword>
<comment type="caution">
    <text evidence="7">The sequence shown here is derived from an EMBL/GenBank/DDBJ whole genome shotgun (WGS) entry which is preliminary data.</text>
</comment>
<proteinExistence type="inferred from homology"/>
<evidence type="ECO:0000256" key="3">
    <source>
        <dbReference type="ARBA" id="ARBA00022801"/>
    </source>
</evidence>
<name>A0A3E0DGC7_9GAMM</name>
<dbReference type="PANTHER" id="PTHR43343">
    <property type="entry name" value="PEPTIDASE S12"/>
    <property type="match status" value="1"/>
</dbReference>
<reference evidence="7 8" key="1">
    <citation type="submission" date="2018-08" db="EMBL/GenBank/DDBJ databases">
        <title>Genomic Encyclopedia of Type Strains, Phase III (KMG-III): the genomes of soil and plant-associated and newly described type strains.</title>
        <authorList>
            <person name="Whitman W."/>
        </authorList>
    </citation>
    <scope>NUCLEOTIDE SEQUENCE [LARGE SCALE GENOMIC DNA]</scope>
    <source>
        <strain evidence="7 8">CECT 7375</strain>
    </source>
</reference>
<feature type="domain" description="PDZ" evidence="6">
    <location>
        <begin position="244"/>
        <end position="305"/>
    </location>
</feature>